<name>A0A809ZVT7_9BRAD</name>
<dbReference type="PANTHER" id="PTHR12829:SF7">
    <property type="entry name" value="N6-ADENOSINE-METHYLTRANSFERASE CATALYTIC SUBUNIT"/>
    <property type="match status" value="1"/>
</dbReference>
<reference evidence="5" key="1">
    <citation type="submission" date="2020-05" db="EMBL/GenBank/DDBJ databases">
        <title>Complete genome sequence of Bradyrhizobium diazoefficiens XF5 isolated from soybean nodule.</title>
        <authorList>
            <person name="Noda R."/>
            <person name="Kakizaki K."/>
            <person name="Minamisawa K."/>
        </authorList>
    </citation>
    <scope>NUCLEOTIDE SEQUENCE</scope>
    <source>
        <strain evidence="5">XF5</strain>
    </source>
</reference>
<evidence type="ECO:0000256" key="4">
    <source>
        <dbReference type="PROSITE-ProRule" id="PRU00489"/>
    </source>
</evidence>
<organism evidence="5">
    <name type="scientific">Bradyrhizobium diazoefficiens</name>
    <dbReference type="NCBI Taxonomy" id="1355477"/>
    <lineage>
        <taxon>Bacteria</taxon>
        <taxon>Pseudomonadati</taxon>
        <taxon>Pseudomonadota</taxon>
        <taxon>Alphaproteobacteria</taxon>
        <taxon>Hyphomicrobiales</taxon>
        <taxon>Nitrobacteraceae</taxon>
        <taxon>Bradyrhizobium</taxon>
    </lineage>
</organism>
<sequence>MRSWPFDPLRMFGYDVVVIDPPTPFDTYSTSGQTKSGGGHYDTMPWEELAKMPFGQLARGNAVVLLWACPPTLHRSFWLLEQMGAKYKSELIWRKVTKNGKPRRGTGYRNAGYHESVLLGVFGDERQTHEQFRSMFDGIVREHSRKPDEFYEMVAACTPYAFRCDLFSRETRPGFDGWGSEHGKLDNPSVALVPEIEPGPAPLPLFFNGGNHV</sequence>
<dbReference type="GO" id="GO:0008168">
    <property type="term" value="F:methyltransferase activity"/>
    <property type="evidence" value="ECO:0007669"/>
    <property type="project" value="UniProtKB-KW"/>
</dbReference>
<dbReference type="AlphaFoldDB" id="A0A809ZVT7"/>
<keyword evidence="3" id="KW-0949">S-adenosyl-L-methionine</keyword>
<accession>A0A809ZVT7</accession>
<dbReference type="EMBL" id="AP023095">
    <property type="protein sequence ID" value="BCE56384.1"/>
    <property type="molecule type" value="Genomic_DNA"/>
</dbReference>
<proteinExistence type="inferred from homology"/>
<evidence type="ECO:0000313" key="5">
    <source>
        <dbReference type="EMBL" id="BCE56384.1"/>
    </source>
</evidence>
<keyword evidence="1 5" id="KW-0489">Methyltransferase</keyword>
<evidence type="ECO:0000256" key="2">
    <source>
        <dbReference type="ARBA" id="ARBA00022679"/>
    </source>
</evidence>
<dbReference type="SUPFAM" id="SSF53335">
    <property type="entry name" value="S-adenosyl-L-methionine-dependent methyltransferases"/>
    <property type="match status" value="1"/>
</dbReference>
<dbReference type="InterPro" id="IPR029063">
    <property type="entry name" value="SAM-dependent_MTases_sf"/>
</dbReference>
<keyword evidence="2 5" id="KW-0808">Transferase</keyword>
<evidence type="ECO:0000256" key="3">
    <source>
        <dbReference type="ARBA" id="ARBA00022691"/>
    </source>
</evidence>
<evidence type="ECO:0000256" key="1">
    <source>
        <dbReference type="ARBA" id="ARBA00022603"/>
    </source>
</evidence>
<dbReference type="PROSITE" id="PS51143">
    <property type="entry name" value="MT_A70"/>
    <property type="match status" value="1"/>
</dbReference>
<dbReference type="GO" id="GO:0032259">
    <property type="term" value="P:methylation"/>
    <property type="evidence" value="ECO:0007669"/>
    <property type="project" value="UniProtKB-KW"/>
</dbReference>
<protein>
    <submittedName>
        <fullName evidence="5">DNA methyltransferase</fullName>
    </submittedName>
</protein>
<comment type="similarity">
    <text evidence="4">Belongs to the MT-A70-like family.</text>
</comment>
<dbReference type="RefSeq" id="WP_183117500.1">
    <property type="nucleotide sequence ID" value="NZ_AP022638.1"/>
</dbReference>
<dbReference type="Pfam" id="PF05063">
    <property type="entry name" value="MT-A70"/>
    <property type="match status" value="1"/>
</dbReference>
<gene>
    <name evidence="5" type="ORF">XF5B_38960</name>
</gene>
<dbReference type="InterPro" id="IPR007757">
    <property type="entry name" value="MT-A70-like"/>
</dbReference>
<dbReference type="PANTHER" id="PTHR12829">
    <property type="entry name" value="N6-ADENOSINE-METHYLTRANSFERASE"/>
    <property type="match status" value="1"/>
</dbReference>